<name>A0A1S1U567_9BURK</name>
<accession>A0A1S1U567</accession>
<protein>
    <recommendedName>
        <fullName evidence="3">Helix-turn-helix domain-containing protein</fullName>
    </recommendedName>
</protein>
<evidence type="ECO:0000313" key="1">
    <source>
        <dbReference type="EMBL" id="OHV95602.1"/>
    </source>
</evidence>
<dbReference type="SUPFAM" id="SSF46785">
    <property type="entry name" value="Winged helix' DNA-binding domain"/>
    <property type="match status" value="1"/>
</dbReference>
<evidence type="ECO:0008006" key="3">
    <source>
        <dbReference type="Google" id="ProtNLM"/>
    </source>
</evidence>
<dbReference type="Gene3D" id="1.10.10.10">
    <property type="entry name" value="Winged helix-like DNA-binding domain superfamily/Winged helix DNA-binding domain"/>
    <property type="match status" value="1"/>
</dbReference>
<reference evidence="1 2" key="1">
    <citation type="submission" date="2015-06" db="EMBL/GenBank/DDBJ databases">
        <title>Draft genome sequencing of a biphenyl-degrading bacterium, Janthinobacterium lividum MEG1.</title>
        <authorList>
            <person name="Shimodaira J."/>
            <person name="Hatta T."/>
        </authorList>
    </citation>
    <scope>NUCLEOTIDE SEQUENCE [LARGE SCALE GENOMIC DNA]</scope>
    <source>
        <strain evidence="1 2">MEG1</strain>
    </source>
</reference>
<dbReference type="EMBL" id="LFKP01000010">
    <property type="protein sequence ID" value="OHV95602.1"/>
    <property type="molecule type" value="Genomic_DNA"/>
</dbReference>
<dbReference type="Pfam" id="PF12840">
    <property type="entry name" value="HTH_20"/>
    <property type="match status" value="1"/>
</dbReference>
<proteinExistence type="predicted"/>
<gene>
    <name evidence="1" type="ORF">AKG95_20095</name>
</gene>
<comment type="caution">
    <text evidence="1">The sequence shown here is derived from an EMBL/GenBank/DDBJ whole genome shotgun (WGS) entry which is preliminary data.</text>
</comment>
<dbReference type="AlphaFoldDB" id="A0A1S1U567"/>
<dbReference type="InterPro" id="IPR036388">
    <property type="entry name" value="WH-like_DNA-bd_sf"/>
</dbReference>
<dbReference type="Proteomes" id="UP000179840">
    <property type="component" value="Unassembled WGS sequence"/>
</dbReference>
<organism evidence="1 2">
    <name type="scientific">Janthinobacterium lividum</name>
    <dbReference type="NCBI Taxonomy" id="29581"/>
    <lineage>
        <taxon>Bacteria</taxon>
        <taxon>Pseudomonadati</taxon>
        <taxon>Pseudomonadota</taxon>
        <taxon>Betaproteobacteria</taxon>
        <taxon>Burkholderiales</taxon>
        <taxon>Oxalobacteraceae</taxon>
        <taxon>Janthinobacterium</taxon>
    </lineage>
</organism>
<evidence type="ECO:0000313" key="2">
    <source>
        <dbReference type="Proteomes" id="UP000179840"/>
    </source>
</evidence>
<dbReference type="InterPro" id="IPR036390">
    <property type="entry name" value="WH_DNA-bd_sf"/>
</dbReference>
<sequence>MWTRRKNMHKEDKEDGIDAALIALLALLWEARQEAPGKPWSLAKLAKRAGVQMSTLLRQLNALSSAGLVSVTTAESGGGSALLSAAGAELCASVFAPPPAQ</sequence>